<gene>
    <name evidence="2" type="ORF">Tco_1044567</name>
</gene>
<evidence type="ECO:0000313" key="2">
    <source>
        <dbReference type="EMBL" id="GJT77842.1"/>
    </source>
</evidence>
<dbReference type="Proteomes" id="UP001151760">
    <property type="component" value="Unassembled WGS sequence"/>
</dbReference>
<evidence type="ECO:0000256" key="1">
    <source>
        <dbReference type="SAM" id="MobiDB-lite"/>
    </source>
</evidence>
<name>A0ABQ5GSH0_9ASTR</name>
<comment type="caution">
    <text evidence="2">The sequence shown here is derived from an EMBL/GenBank/DDBJ whole genome shotgun (WGS) entry which is preliminary data.</text>
</comment>
<reference evidence="2" key="1">
    <citation type="journal article" date="2022" name="Int. J. Mol. Sci.">
        <title>Draft Genome of Tanacetum Coccineum: Genomic Comparison of Closely Related Tanacetum-Family Plants.</title>
        <authorList>
            <person name="Yamashiro T."/>
            <person name="Shiraishi A."/>
            <person name="Nakayama K."/>
            <person name="Satake H."/>
        </authorList>
    </citation>
    <scope>NUCLEOTIDE SEQUENCE</scope>
</reference>
<keyword evidence="3" id="KW-1185">Reference proteome</keyword>
<feature type="region of interest" description="Disordered" evidence="1">
    <location>
        <begin position="117"/>
        <end position="138"/>
    </location>
</feature>
<reference evidence="2" key="2">
    <citation type="submission" date="2022-01" db="EMBL/GenBank/DDBJ databases">
        <authorList>
            <person name="Yamashiro T."/>
            <person name="Shiraishi A."/>
            <person name="Satake H."/>
            <person name="Nakayama K."/>
        </authorList>
    </citation>
    <scope>NUCLEOTIDE SEQUENCE</scope>
</reference>
<sequence length="248" mass="28312">MGRPDKKEVSVLPYHTKKVFANMKRPGKDFSGRVTPLFSTMMIKDSEDIEEVKRKQRKKVNSTSLSLMRPVSTPSYDLPQSVRQRQKLGRVLRKHIKEERSNCSSDDEMLEILKLSSSRNSLDDGQGEKHGKNSPDDEYEMSVMEKFEIMFQNLTIKIVDVWEKSTRSSLIRLRPDAVTKSLTLSLDGSRQHRFMPATPSPRATPSGYGVLIMNPLGSFVKCRHKYAVSSLMDMAYRMSESVSLNVFV</sequence>
<evidence type="ECO:0000313" key="3">
    <source>
        <dbReference type="Proteomes" id="UP001151760"/>
    </source>
</evidence>
<protein>
    <submittedName>
        <fullName evidence="2">Uncharacterized protein</fullName>
    </submittedName>
</protein>
<dbReference type="EMBL" id="BQNB010018749">
    <property type="protein sequence ID" value="GJT77842.1"/>
    <property type="molecule type" value="Genomic_DNA"/>
</dbReference>
<proteinExistence type="predicted"/>
<accession>A0ABQ5GSH0</accession>
<feature type="compositionally biased region" description="Basic and acidic residues" evidence="1">
    <location>
        <begin position="126"/>
        <end position="135"/>
    </location>
</feature>
<organism evidence="2 3">
    <name type="scientific">Tanacetum coccineum</name>
    <dbReference type="NCBI Taxonomy" id="301880"/>
    <lineage>
        <taxon>Eukaryota</taxon>
        <taxon>Viridiplantae</taxon>
        <taxon>Streptophyta</taxon>
        <taxon>Embryophyta</taxon>
        <taxon>Tracheophyta</taxon>
        <taxon>Spermatophyta</taxon>
        <taxon>Magnoliopsida</taxon>
        <taxon>eudicotyledons</taxon>
        <taxon>Gunneridae</taxon>
        <taxon>Pentapetalae</taxon>
        <taxon>asterids</taxon>
        <taxon>campanulids</taxon>
        <taxon>Asterales</taxon>
        <taxon>Asteraceae</taxon>
        <taxon>Asteroideae</taxon>
        <taxon>Anthemideae</taxon>
        <taxon>Anthemidinae</taxon>
        <taxon>Tanacetum</taxon>
    </lineage>
</organism>